<evidence type="ECO:0000256" key="2">
    <source>
        <dbReference type="ARBA" id="ARBA00022630"/>
    </source>
</evidence>
<gene>
    <name evidence="8" type="ORF">SAMN05216233_103219</name>
</gene>
<reference evidence="8 9" key="1">
    <citation type="submission" date="2016-10" db="EMBL/GenBank/DDBJ databases">
        <authorList>
            <person name="de Groot N.N."/>
        </authorList>
    </citation>
    <scope>NUCLEOTIDE SEQUENCE [LARGE SCALE GENOMIC DNA]</scope>
    <source>
        <strain evidence="8 9">AA1</strain>
    </source>
</reference>
<dbReference type="InterPro" id="IPR050097">
    <property type="entry name" value="Ferredoxin-NADP_redctase_2"/>
</dbReference>
<keyword evidence="4" id="KW-0560">Oxidoreductase</keyword>
<keyword evidence="2" id="KW-0285">Flavoprotein</keyword>
<dbReference type="EMBL" id="FMUX01000003">
    <property type="protein sequence ID" value="SCY06070.1"/>
    <property type="molecule type" value="Genomic_DNA"/>
</dbReference>
<dbReference type="InterPro" id="IPR008255">
    <property type="entry name" value="Pyr_nucl-diS_OxRdtase_2_AS"/>
</dbReference>
<dbReference type="PROSITE" id="PS00573">
    <property type="entry name" value="PYRIDINE_REDOX_2"/>
    <property type="match status" value="1"/>
</dbReference>
<keyword evidence="6" id="KW-0676">Redox-active center</keyword>
<feature type="domain" description="FAD/NAD(P)-binding" evidence="7">
    <location>
        <begin position="8"/>
        <end position="291"/>
    </location>
</feature>
<comment type="similarity">
    <text evidence="1">Belongs to the class-II pyridine nucleotide-disulfide oxidoreductase family.</text>
</comment>
<dbReference type="AlphaFoldDB" id="A0A1G5CV45"/>
<evidence type="ECO:0000313" key="9">
    <source>
        <dbReference type="Proteomes" id="UP000198870"/>
    </source>
</evidence>
<dbReference type="PANTHER" id="PTHR48105">
    <property type="entry name" value="THIOREDOXIN REDUCTASE 1-RELATED-RELATED"/>
    <property type="match status" value="1"/>
</dbReference>
<dbReference type="InterPro" id="IPR023753">
    <property type="entry name" value="FAD/NAD-binding_dom"/>
</dbReference>
<dbReference type="PRINTS" id="PR00368">
    <property type="entry name" value="FADPNR"/>
</dbReference>
<dbReference type="SUPFAM" id="SSF51905">
    <property type="entry name" value="FAD/NAD(P)-binding domain"/>
    <property type="match status" value="1"/>
</dbReference>
<evidence type="ECO:0000313" key="8">
    <source>
        <dbReference type="EMBL" id="SCY06070.1"/>
    </source>
</evidence>
<accession>A0A1G5CV45</accession>
<evidence type="ECO:0000256" key="4">
    <source>
        <dbReference type="ARBA" id="ARBA00023002"/>
    </source>
</evidence>
<dbReference type="Gene3D" id="3.50.50.60">
    <property type="entry name" value="FAD/NAD(P)-binding domain"/>
    <property type="match status" value="2"/>
</dbReference>
<dbReference type="Pfam" id="PF07992">
    <property type="entry name" value="Pyr_redox_2"/>
    <property type="match status" value="1"/>
</dbReference>
<evidence type="ECO:0000256" key="3">
    <source>
        <dbReference type="ARBA" id="ARBA00022827"/>
    </source>
</evidence>
<dbReference type="STRING" id="419481.SAMN05216233_103219"/>
<dbReference type="GO" id="GO:0016668">
    <property type="term" value="F:oxidoreductase activity, acting on a sulfur group of donors, NAD(P) as acceptor"/>
    <property type="evidence" value="ECO:0007669"/>
    <property type="project" value="UniProtKB-ARBA"/>
</dbReference>
<name>A0A1G5CV45_9BACT</name>
<keyword evidence="5" id="KW-1015">Disulfide bond</keyword>
<evidence type="ECO:0000256" key="6">
    <source>
        <dbReference type="ARBA" id="ARBA00023284"/>
    </source>
</evidence>
<keyword evidence="3" id="KW-0274">FAD</keyword>
<sequence>MKPEQHVDLVIVGGGPAGMTAAIYAAQANLHTVILEESVTGGLVNSTHTVQNVPSYPNIHGMELVEKMRAHVDSLSVPVEEVCEIEALSLEGEMKTVETDEEVYHSKAVILATGRKPVPLDLPHECDEVHYCAVCDGGAYKGKRVLVLGGGNSAFDESLYLLQIGVSHLTLVETEDRFFAAESTQKQLLAHDRTDARTGTKLVDLRLDKGRLTGAVVENLATGEQETLPVDGVFVFLGQTPNNDLFRDQVALNDKGYILAGADMGTDIPGVYGAGDINEKVYRQITTAMGDATVAALSVERYIRNLKGNVS</sequence>
<evidence type="ECO:0000256" key="5">
    <source>
        <dbReference type="ARBA" id="ARBA00023157"/>
    </source>
</evidence>
<dbReference type="OrthoDB" id="9806179at2"/>
<organism evidence="8 9">
    <name type="scientific">Desulfoluna spongiiphila</name>
    <dbReference type="NCBI Taxonomy" id="419481"/>
    <lineage>
        <taxon>Bacteria</taxon>
        <taxon>Pseudomonadati</taxon>
        <taxon>Thermodesulfobacteriota</taxon>
        <taxon>Desulfobacteria</taxon>
        <taxon>Desulfobacterales</taxon>
        <taxon>Desulfolunaceae</taxon>
        <taxon>Desulfoluna</taxon>
    </lineage>
</organism>
<dbReference type="PRINTS" id="PR00469">
    <property type="entry name" value="PNDRDTASEII"/>
</dbReference>
<dbReference type="RefSeq" id="WP_092209438.1">
    <property type="nucleotide sequence ID" value="NZ_FMUX01000003.1"/>
</dbReference>
<proteinExistence type="inferred from homology"/>
<evidence type="ECO:0000256" key="1">
    <source>
        <dbReference type="ARBA" id="ARBA00009333"/>
    </source>
</evidence>
<dbReference type="InterPro" id="IPR036188">
    <property type="entry name" value="FAD/NAD-bd_sf"/>
</dbReference>
<protein>
    <submittedName>
        <fullName evidence="8">Thioredoxin reductase (NADPH)</fullName>
    </submittedName>
</protein>
<evidence type="ECO:0000259" key="7">
    <source>
        <dbReference type="Pfam" id="PF07992"/>
    </source>
</evidence>
<keyword evidence="9" id="KW-1185">Reference proteome</keyword>
<dbReference type="Proteomes" id="UP000198870">
    <property type="component" value="Unassembled WGS sequence"/>
</dbReference>